<comment type="caution">
    <text evidence="1">The sequence shown here is derived from an EMBL/GenBank/DDBJ whole genome shotgun (WGS) entry which is preliminary data.</text>
</comment>
<proteinExistence type="predicted"/>
<evidence type="ECO:0000313" key="2">
    <source>
        <dbReference type="Proteomes" id="UP000186817"/>
    </source>
</evidence>
<sequence>MVARTRGIAYFMGSHKQWQSLKGNLHTALLLAIRKEMPGMDMDMSKMDGGTMDAVKDIMDGLSARHLVSAHGGDGDVNSLLGVTSYDGMLPVTTPSPFVRSTSRHGPTHLGVPCLDDEHGVFCLCFYAHTPPEFGHEPSFNFVFLIP</sequence>
<protein>
    <submittedName>
        <fullName evidence="1">Uncharacterized protein</fullName>
    </submittedName>
</protein>
<name>A0A1Q9DQ89_SYMMI</name>
<dbReference type="OrthoDB" id="417070at2759"/>
<accession>A0A1Q9DQ89</accession>
<reference evidence="1 2" key="1">
    <citation type="submission" date="2016-02" db="EMBL/GenBank/DDBJ databases">
        <title>Genome analysis of coral dinoflagellate symbionts highlights evolutionary adaptations to a symbiotic lifestyle.</title>
        <authorList>
            <person name="Aranda M."/>
            <person name="Li Y."/>
            <person name="Liew Y.J."/>
            <person name="Baumgarten S."/>
            <person name="Simakov O."/>
            <person name="Wilson M."/>
            <person name="Piel J."/>
            <person name="Ashoor H."/>
            <person name="Bougouffa S."/>
            <person name="Bajic V.B."/>
            <person name="Ryu T."/>
            <person name="Ravasi T."/>
            <person name="Bayer T."/>
            <person name="Micklem G."/>
            <person name="Kim H."/>
            <person name="Bhak J."/>
            <person name="Lajeunesse T.C."/>
            <person name="Voolstra C.R."/>
        </authorList>
    </citation>
    <scope>NUCLEOTIDE SEQUENCE [LARGE SCALE GENOMIC DNA]</scope>
    <source>
        <strain evidence="1 2">CCMP2467</strain>
    </source>
</reference>
<dbReference type="EMBL" id="LSRX01000436">
    <property type="protein sequence ID" value="OLP97349.1"/>
    <property type="molecule type" value="Genomic_DNA"/>
</dbReference>
<dbReference type="AlphaFoldDB" id="A0A1Q9DQ89"/>
<gene>
    <name evidence="1" type="ORF">AK812_SmicGene20309</name>
</gene>
<evidence type="ECO:0000313" key="1">
    <source>
        <dbReference type="EMBL" id="OLP97349.1"/>
    </source>
</evidence>
<keyword evidence="2" id="KW-1185">Reference proteome</keyword>
<organism evidence="1 2">
    <name type="scientific">Symbiodinium microadriaticum</name>
    <name type="common">Dinoflagellate</name>
    <name type="synonym">Zooxanthella microadriatica</name>
    <dbReference type="NCBI Taxonomy" id="2951"/>
    <lineage>
        <taxon>Eukaryota</taxon>
        <taxon>Sar</taxon>
        <taxon>Alveolata</taxon>
        <taxon>Dinophyceae</taxon>
        <taxon>Suessiales</taxon>
        <taxon>Symbiodiniaceae</taxon>
        <taxon>Symbiodinium</taxon>
    </lineage>
</organism>
<dbReference type="Proteomes" id="UP000186817">
    <property type="component" value="Unassembled WGS sequence"/>
</dbReference>